<dbReference type="GO" id="GO:0030170">
    <property type="term" value="F:pyridoxal phosphate binding"/>
    <property type="evidence" value="ECO:0007669"/>
    <property type="project" value="InterPro"/>
</dbReference>
<dbReference type="Gene3D" id="3.90.1150.160">
    <property type="match status" value="1"/>
</dbReference>
<reference evidence="10" key="1">
    <citation type="submission" date="2016-04" db="EMBL/GenBank/DDBJ databases">
        <authorList>
            <person name="Evans L.H."/>
            <person name="Alamgir A."/>
            <person name="Owens N."/>
            <person name="Weber N.D."/>
            <person name="Virtaneva K."/>
            <person name="Barbian K."/>
            <person name="Babar A."/>
            <person name="Rosenke K."/>
        </authorList>
    </citation>
    <scope>NUCLEOTIDE SEQUENCE [LARGE SCALE GENOMIC DNA]</scope>
    <source>
        <strain evidence="10">CBS 101.48</strain>
    </source>
</reference>
<keyword evidence="5 8" id="KW-0456">Lyase</keyword>
<evidence type="ECO:0000256" key="4">
    <source>
        <dbReference type="ARBA" id="ARBA00022898"/>
    </source>
</evidence>
<accession>A0A163K0N2</accession>
<protein>
    <recommendedName>
        <fullName evidence="3 9">Glutamate decarboxylase</fullName>
        <ecNumber evidence="3 9">4.1.1.15</ecNumber>
    </recommendedName>
</protein>
<dbReference type="InterPro" id="IPR002129">
    <property type="entry name" value="PyrdxlP-dep_de-COase"/>
</dbReference>
<dbReference type="NCBIfam" id="TIGR01788">
    <property type="entry name" value="Glu-decarb-GAD"/>
    <property type="match status" value="1"/>
</dbReference>
<dbReference type="PANTHER" id="PTHR43321:SF6">
    <property type="entry name" value="GLUTAMATE DECARBOXYLASE"/>
    <property type="match status" value="1"/>
</dbReference>
<dbReference type="Pfam" id="PF00282">
    <property type="entry name" value="Pyridoxal_deC"/>
    <property type="match status" value="1"/>
</dbReference>
<gene>
    <name evidence="10" type="primary">ABSGL_09181.1 scaffold 10682</name>
</gene>
<evidence type="ECO:0000256" key="3">
    <source>
        <dbReference type="ARBA" id="ARBA00012421"/>
    </source>
</evidence>
<evidence type="ECO:0000256" key="8">
    <source>
        <dbReference type="RuleBase" id="RU000382"/>
    </source>
</evidence>
<dbReference type="SUPFAM" id="SSF53383">
    <property type="entry name" value="PLP-dependent transferases"/>
    <property type="match status" value="1"/>
</dbReference>
<evidence type="ECO:0000256" key="6">
    <source>
        <dbReference type="ARBA" id="ARBA00048868"/>
    </source>
</evidence>
<proteinExistence type="inferred from homology"/>
<keyword evidence="9" id="KW-0210">Decarboxylase</keyword>
<dbReference type="GO" id="GO:0006538">
    <property type="term" value="P:L-glutamate catabolic process"/>
    <property type="evidence" value="ECO:0007669"/>
    <property type="project" value="TreeGrafter"/>
</dbReference>
<evidence type="ECO:0000256" key="1">
    <source>
        <dbReference type="ARBA" id="ARBA00001933"/>
    </source>
</evidence>
<comment type="catalytic activity">
    <reaction evidence="6 9">
        <text>L-glutamate + H(+) = 4-aminobutanoate + CO2</text>
        <dbReference type="Rhea" id="RHEA:17785"/>
        <dbReference type="ChEBI" id="CHEBI:15378"/>
        <dbReference type="ChEBI" id="CHEBI:16526"/>
        <dbReference type="ChEBI" id="CHEBI:29985"/>
        <dbReference type="ChEBI" id="CHEBI:59888"/>
        <dbReference type="EC" id="4.1.1.15"/>
    </reaction>
</comment>
<dbReference type="Gene3D" id="3.40.640.10">
    <property type="entry name" value="Type I PLP-dependent aspartate aminotransferase-like (Major domain)"/>
    <property type="match status" value="1"/>
</dbReference>
<name>A0A163K0N2_ABSGL</name>
<keyword evidence="4 7" id="KW-0663">Pyridoxal phosphate</keyword>
<organism evidence="10">
    <name type="scientific">Absidia glauca</name>
    <name type="common">Pin mould</name>
    <dbReference type="NCBI Taxonomy" id="4829"/>
    <lineage>
        <taxon>Eukaryota</taxon>
        <taxon>Fungi</taxon>
        <taxon>Fungi incertae sedis</taxon>
        <taxon>Mucoromycota</taxon>
        <taxon>Mucoromycotina</taxon>
        <taxon>Mucoromycetes</taxon>
        <taxon>Mucorales</taxon>
        <taxon>Cunninghamellaceae</taxon>
        <taxon>Absidia</taxon>
    </lineage>
</organism>
<dbReference type="GO" id="GO:0005829">
    <property type="term" value="C:cytosol"/>
    <property type="evidence" value="ECO:0007669"/>
    <property type="project" value="TreeGrafter"/>
</dbReference>
<dbReference type="STRING" id="4829.A0A163K0N2"/>
<dbReference type="Gene3D" id="4.10.280.50">
    <property type="match status" value="1"/>
</dbReference>
<comment type="cofactor">
    <cofactor evidence="1 7 8">
        <name>pyridoxal 5'-phosphate</name>
        <dbReference type="ChEBI" id="CHEBI:597326"/>
    </cofactor>
</comment>
<dbReference type="EC" id="4.1.1.15" evidence="3 9"/>
<evidence type="ECO:0000256" key="2">
    <source>
        <dbReference type="ARBA" id="ARBA00009533"/>
    </source>
</evidence>
<evidence type="ECO:0000256" key="9">
    <source>
        <dbReference type="RuleBase" id="RU361171"/>
    </source>
</evidence>
<evidence type="ECO:0000256" key="7">
    <source>
        <dbReference type="PIRSR" id="PIRSR602129-50"/>
    </source>
</evidence>
<dbReference type="InParanoid" id="A0A163K0N2"/>
<dbReference type="InterPro" id="IPR015421">
    <property type="entry name" value="PyrdxlP-dep_Trfase_major"/>
</dbReference>
<evidence type="ECO:0000313" key="10">
    <source>
        <dbReference type="EMBL" id="SAM03363.1"/>
    </source>
</evidence>
<comment type="similarity">
    <text evidence="2 8">Belongs to the group II decarboxylase family.</text>
</comment>
<dbReference type="GO" id="GO:0004351">
    <property type="term" value="F:glutamate decarboxylase activity"/>
    <property type="evidence" value="ECO:0007669"/>
    <property type="project" value="UniProtKB-EC"/>
</dbReference>
<dbReference type="FunFam" id="3.40.640.10:FF:000017">
    <property type="entry name" value="Glutamate decarboxylase"/>
    <property type="match status" value="1"/>
</dbReference>
<sequence>MVFLSNAISEARIKETNSNGVHHADSVNTSVYGTRWAAEDIPRFAMPEVSSNLPSLHITHIAYTQRKKCLPVSPEDSMNGVTVTYSHLTILLIVDMAYRLVKDELQLDGNPALNLATFVTTYMEEEAEKLMTENLSKNIIDAEEYASSAEICNRCVNMIARLYNAPMHDSSSEALGCSTVGSSEAIILSTLAMKRRWQLARKAKGLSTENPNLILGSNQQVAWHKATRYLEIESREVDCTEGVYCLDPVKAVEMADENTIGYTGHYEDVKKVNELLEKKCAETGWDIGIHVDAASGGFVAPFVNPDLEWDFRLPRVVSINVSGHKYGLTYAGVGWAVWRSPEYLPKDLIFNINYLGSDQASFTLNFSKGAAHVIAQYYVLIRLGKAGFTKIMTNLTNTADHLAECLLNSGRFEILSEGNGKGLPLVAFSLKGEQHYDEFDLSAKLRERGWIVPAYTMAPKLEHKKLLRVVVREDFSRSRCELLIRDIVAALRALDTVDQKTVEAFRALKDAHAHRSLHQSIAHYKVKDSEPVQGPNGEVHSLEIKKAPGIC</sequence>
<feature type="modified residue" description="N6-(pyridoxal phosphate)lysine" evidence="7">
    <location>
        <position position="325"/>
    </location>
</feature>
<dbReference type="InterPro" id="IPR010107">
    <property type="entry name" value="Glutamate_decarboxylase"/>
</dbReference>
<keyword evidence="11" id="KW-1185">Reference proteome</keyword>
<dbReference type="EMBL" id="LT554077">
    <property type="protein sequence ID" value="SAM03363.1"/>
    <property type="molecule type" value="Genomic_DNA"/>
</dbReference>
<dbReference type="InterPro" id="IPR015424">
    <property type="entry name" value="PyrdxlP-dep_Trfase"/>
</dbReference>
<dbReference type="OrthoDB" id="5152799at2759"/>
<evidence type="ECO:0000256" key="5">
    <source>
        <dbReference type="ARBA" id="ARBA00023239"/>
    </source>
</evidence>
<dbReference type="Proteomes" id="UP000078561">
    <property type="component" value="Unassembled WGS sequence"/>
</dbReference>
<evidence type="ECO:0000313" key="11">
    <source>
        <dbReference type="Proteomes" id="UP000078561"/>
    </source>
</evidence>
<dbReference type="AlphaFoldDB" id="A0A163K0N2"/>
<dbReference type="OMA" id="ECRDKNM"/>
<dbReference type="PANTHER" id="PTHR43321">
    <property type="entry name" value="GLUTAMATE DECARBOXYLASE"/>
    <property type="match status" value="1"/>
</dbReference>